<evidence type="ECO:0000313" key="9">
    <source>
        <dbReference type="EMBL" id="AKO53687.1"/>
    </source>
</evidence>
<proteinExistence type="inferred from homology"/>
<evidence type="ECO:0000256" key="5">
    <source>
        <dbReference type="ARBA" id="ARBA00022989"/>
    </source>
</evidence>
<comment type="subcellular location">
    <subcellularLocation>
        <location evidence="1 7">Cell inner membrane</location>
        <topology evidence="1 7">Multi-pass membrane protein</topology>
    </subcellularLocation>
</comment>
<dbReference type="Proteomes" id="UP000036406">
    <property type="component" value="Chromosome"/>
</dbReference>
<comment type="function">
    <text evidence="7">Part of the tripartite ATP-independent periplasmic (TRAP) transport system.</text>
</comment>
<comment type="caution">
    <text evidence="7">Lacks conserved residue(s) required for the propagation of feature annotation.</text>
</comment>
<keyword evidence="4 7" id="KW-0812">Transmembrane</keyword>
<evidence type="ECO:0000256" key="3">
    <source>
        <dbReference type="ARBA" id="ARBA00022519"/>
    </source>
</evidence>
<dbReference type="GO" id="GO:0022857">
    <property type="term" value="F:transmembrane transporter activity"/>
    <property type="evidence" value="ECO:0007669"/>
    <property type="project" value="UniProtKB-UniRule"/>
</dbReference>
<evidence type="ECO:0000256" key="4">
    <source>
        <dbReference type="ARBA" id="ARBA00022692"/>
    </source>
</evidence>
<feature type="domain" description="TRAP C4-dicarboxylate transport system permease DctM subunit" evidence="8">
    <location>
        <begin position="6"/>
        <end position="412"/>
    </location>
</feature>
<comment type="similarity">
    <text evidence="7">Belongs to the TRAP transporter large permease family.</text>
</comment>
<dbReference type="STRING" id="330734.ABA45_15665"/>
<dbReference type="GO" id="GO:0005886">
    <property type="term" value="C:plasma membrane"/>
    <property type="evidence" value="ECO:0007669"/>
    <property type="project" value="UniProtKB-SubCell"/>
</dbReference>
<evidence type="ECO:0000313" key="10">
    <source>
        <dbReference type="Proteomes" id="UP000036406"/>
    </source>
</evidence>
<dbReference type="PANTHER" id="PTHR33362">
    <property type="entry name" value="SIALIC ACID TRAP TRANSPORTER PERMEASE PROTEIN SIAT-RELATED"/>
    <property type="match status" value="1"/>
</dbReference>
<feature type="transmembrane region" description="Helical" evidence="7">
    <location>
        <begin position="311"/>
        <end position="342"/>
    </location>
</feature>
<sequence>MTLLLFGLFFALMLLGVPIALAIGASTMIALSQAGVPLMVVTQQMFQGINSFALVAIPMFILAGDLMAQGKVSERLVNFANSLFGFLRGGLSIVSVMAGMFFAAISGSGAATTAAVGASLVPELRKKGYDPASAASLIAASGTIGVVIPPSVPMIIYAVIAQQSVSELFLNGFLPGLAMGLGLMAIAITQAYKRQYPKGTPFSLATIWRTLKSASWGLMTPVIILGGIFSGIFTPSEAAVVAVNYALLVSLFIYRDLKLSDVYRVLIRSAITTSVIMLVIATSAVLSWTLSSWQVPGAIAEAALSISTNPYVIMLLVVGIILLTGVFLETASALIILTPVLLPLVLKLGIDPIHFGLIIVVGLAIGMITPPVAINLYVASSITQLPLERITRAIIPYLLGLISVLLMVVYIPILAGWSGP</sequence>
<feature type="transmembrane region" description="Helical" evidence="7">
    <location>
        <begin position="44"/>
        <end position="64"/>
    </location>
</feature>
<dbReference type="PATRIC" id="fig|330734.3.peg.3297"/>
<evidence type="ECO:0000256" key="1">
    <source>
        <dbReference type="ARBA" id="ARBA00004429"/>
    </source>
</evidence>
<protein>
    <recommendedName>
        <fullName evidence="7">TRAP transporter large permease protein</fullName>
    </recommendedName>
</protein>
<evidence type="ECO:0000256" key="6">
    <source>
        <dbReference type="ARBA" id="ARBA00023136"/>
    </source>
</evidence>
<dbReference type="EMBL" id="CP011494">
    <property type="protein sequence ID" value="AKO53687.1"/>
    <property type="molecule type" value="Genomic_DNA"/>
</dbReference>
<dbReference type="NCBIfam" id="TIGR00786">
    <property type="entry name" value="dctM"/>
    <property type="match status" value="1"/>
</dbReference>
<evidence type="ECO:0000259" key="8">
    <source>
        <dbReference type="Pfam" id="PF06808"/>
    </source>
</evidence>
<name>A0A0H4IFJ8_9GAMM</name>
<feature type="transmembrane region" description="Helical" evidence="7">
    <location>
        <begin position="172"/>
        <end position="192"/>
    </location>
</feature>
<feature type="transmembrane region" description="Helical" evidence="7">
    <location>
        <begin position="266"/>
        <end position="291"/>
    </location>
</feature>
<keyword evidence="7" id="KW-0813">Transport</keyword>
<gene>
    <name evidence="9" type="ORF">ABA45_15665</name>
</gene>
<feature type="transmembrane region" description="Helical" evidence="7">
    <location>
        <begin position="394"/>
        <end position="417"/>
    </location>
</feature>
<feature type="transmembrane region" description="Helical" evidence="7">
    <location>
        <begin position="134"/>
        <end position="160"/>
    </location>
</feature>
<feature type="transmembrane region" description="Helical" evidence="7">
    <location>
        <begin position="354"/>
        <end position="374"/>
    </location>
</feature>
<dbReference type="Pfam" id="PF06808">
    <property type="entry name" value="DctM"/>
    <property type="match status" value="1"/>
</dbReference>
<keyword evidence="2" id="KW-1003">Cell membrane</keyword>
<dbReference type="PIRSF" id="PIRSF006066">
    <property type="entry name" value="HI0050"/>
    <property type="match status" value="1"/>
</dbReference>
<keyword evidence="5 7" id="KW-1133">Transmembrane helix</keyword>
<keyword evidence="3 7" id="KW-0997">Cell inner membrane</keyword>
<feature type="transmembrane region" description="Helical" evidence="7">
    <location>
        <begin position="238"/>
        <end position="254"/>
    </location>
</feature>
<evidence type="ECO:0000256" key="7">
    <source>
        <dbReference type="RuleBase" id="RU369079"/>
    </source>
</evidence>
<organism evidence="9 10">
    <name type="scientific">Marinobacter psychrophilus</name>
    <dbReference type="NCBI Taxonomy" id="330734"/>
    <lineage>
        <taxon>Bacteria</taxon>
        <taxon>Pseudomonadati</taxon>
        <taxon>Pseudomonadota</taxon>
        <taxon>Gammaproteobacteria</taxon>
        <taxon>Pseudomonadales</taxon>
        <taxon>Marinobacteraceae</taxon>
        <taxon>Marinobacter</taxon>
    </lineage>
</organism>
<dbReference type="InterPro" id="IPR010656">
    <property type="entry name" value="DctM"/>
</dbReference>
<dbReference type="InterPro" id="IPR004681">
    <property type="entry name" value="TRAP_DctM"/>
</dbReference>
<keyword evidence="6 7" id="KW-0472">Membrane</keyword>
<reference evidence="9 10" key="1">
    <citation type="submission" date="2015-05" db="EMBL/GenBank/DDBJ databases">
        <title>Complete genome of Marinobacter psychrophilus strain 20041T isolated from sea-ice of the Canadian Basin.</title>
        <authorList>
            <person name="Song L."/>
            <person name="Ren L."/>
            <person name="Yu Y."/>
            <person name="Wang X."/>
        </authorList>
    </citation>
    <scope>NUCLEOTIDE SEQUENCE [LARGE SCALE GENOMIC DNA]</scope>
    <source>
        <strain evidence="9 10">20041</strain>
    </source>
</reference>
<dbReference type="KEGG" id="mpq:ABA45_15665"/>
<evidence type="ECO:0000256" key="2">
    <source>
        <dbReference type="ARBA" id="ARBA00022475"/>
    </source>
</evidence>
<dbReference type="PANTHER" id="PTHR33362:SF2">
    <property type="entry name" value="TRAP TRANSPORTER LARGE PERMEASE PROTEIN"/>
    <property type="match status" value="1"/>
</dbReference>
<dbReference type="RefSeq" id="WP_048387690.1">
    <property type="nucleotide sequence ID" value="NZ_CP011494.1"/>
</dbReference>
<keyword evidence="10" id="KW-1185">Reference proteome</keyword>
<comment type="subunit">
    <text evidence="7">The complex comprises the extracytoplasmic solute receptor protein and the two transmembrane proteins.</text>
</comment>
<dbReference type="AlphaFoldDB" id="A0A0H4IFJ8"/>
<accession>A0A0H4IFJ8</accession>